<dbReference type="SUPFAM" id="SSF51905">
    <property type="entry name" value="FAD/NAD(P)-binding domain"/>
    <property type="match status" value="1"/>
</dbReference>
<dbReference type="AlphaFoldDB" id="A0AAE6M4B2"/>
<dbReference type="PANTHER" id="PTHR40254:SF1">
    <property type="entry name" value="BLR0577 PROTEIN"/>
    <property type="match status" value="1"/>
</dbReference>
<proteinExistence type="predicted"/>
<reference evidence="2 3" key="1">
    <citation type="submission" date="2019-06" db="EMBL/GenBank/DDBJ databases">
        <title>Genome analyses of bacteria isolated from kimchi.</title>
        <authorList>
            <person name="Lee S."/>
            <person name="Ahn S."/>
            <person name="Roh S."/>
        </authorList>
    </citation>
    <scope>NUCLEOTIDE SEQUENCE [LARGE SCALE GENOMIC DNA]</scope>
    <source>
        <strain evidence="2 3">CBA3620</strain>
    </source>
</reference>
<dbReference type="Proteomes" id="UP000321332">
    <property type="component" value="Chromosome"/>
</dbReference>
<feature type="domain" description="FAD-dependent urate hydroxylase HpyO/Asp monooxygenase CreE-like FAD/NAD(P)-binding" evidence="1">
    <location>
        <begin position="4"/>
        <end position="183"/>
    </location>
</feature>
<dbReference type="InterPro" id="IPR036188">
    <property type="entry name" value="FAD/NAD-bd_sf"/>
</dbReference>
<evidence type="ECO:0000259" key="1">
    <source>
        <dbReference type="Pfam" id="PF13454"/>
    </source>
</evidence>
<dbReference type="EMBL" id="CP042374">
    <property type="protein sequence ID" value="QEA33546.1"/>
    <property type="molecule type" value="Genomic_DNA"/>
</dbReference>
<dbReference type="Gene3D" id="3.50.50.60">
    <property type="entry name" value="FAD/NAD(P)-binding domain"/>
    <property type="match status" value="1"/>
</dbReference>
<sequence>MQVAIIGAGPRGLAIAERLINLADDKTQLDVQIYDPYTIGGRVWDPFIVNNKLFLMNTVIDQVTLFNDDSIENGGTPFPGPNMRQWIETEAQAFLASHSEYDRRYSDELRYLTQPGDFSSRGMLGVYAAWYFNWLKSRVRSNHTLTFTQQAVNNLKKIGTKFELNLTDGTQMLADHVVMALGHSDVELTEEERQFDNFATQHGLQYVGPTHPAEADLSKFSDKDTIIMRGLGLSFFDYLAYFSIGRGGQFVRADDGKLVYQASGNEPHVIAGSRGGLPLRARGVNQKSTSELYQPTFLTLPALDALRAKGGGYMAYDDFEKLMIKELTYKYIYNILSSDQQTLTYNQTEALKQALLTSADLIETARSFGLTDYPIFDVEDICHPSRQLDADADYKTWFLDYLKATIDDARLGNKLAPLAGTFDILRDLRNWVRHVVEHDYFSADDYEKFLSRFKPFDSLVSVGPSLERTEELYALMKAGIFEVTAPGIKVTTENGAFVARDRRHQEFKGNALIEARLGTTSIAVARNPLIVHLRDNGILVQPVRTRRNGSTYKLDAANVDHQTFEVINRDGELVNNLYIYGIPLEGLKWFSTVIPRPGVNTIILREGAWIAERILAHA</sequence>
<evidence type="ECO:0000313" key="2">
    <source>
        <dbReference type="EMBL" id="QEA33546.1"/>
    </source>
</evidence>
<organism evidence="2 3">
    <name type="scientific">Leuconostoc carnosum</name>
    <dbReference type="NCBI Taxonomy" id="1252"/>
    <lineage>
        <taxon>Bacteria</taxon>
        <taxon>Bacillati</taxon>
        <taxon>Bacillota</taxon>
        <taxon>Bacilli</taxon>
        <taxon>Lactobacillales</taxon>
        <taxon>Lactobacillaceae</taxon>
        <taxon>Leuconostoc</taxon>
    </lineage>
</organism>
<dbReference type="OMA" id="AEDVTMF"/>
<name>A0AAE6M4B2_LEUCA</name>
<dbReference type="InterPro" id="IPR038732">
    <property type="entry name" value="HpyO/CreE_NAD-binding"/>
</dbReference>
<accession>A0AAE6M4B2</accession>
<protein>
    <submittedName>
        <fullName evidence="2">FAD/NAD(P)-binding protein</fullName>
    </submittedName>
</protein>
<evidence type="ECO:0000313" key="3">
    <source>
        <dbReference type="Proteomes" id="UP000321332"/>
    </source>
</evidence>
<dbReference type="GeneID" id="61187121"/>
<dbReference type="InterPro" id="IPR052189">
    <property type="entry name" value="L-asp_N-monooxygenase_NS-form"/>
</dbReference>
<dbReference type="PANTHER" id="PTHR40254">
    <property type="entry name" value="BLR0577 PROTEIN"/>
    <property type="match status" value="1"/>
</dbReference>
<gene>
    <name evidence="2" type="ORF">FGL89_05130</name>
</gene>
<dbReference type="Pfam" id="PF13454">
    <property type="entry name" value="NAD_binding_9"/>
    <property type="match status" value="1"/>
</dbReference>
<dbReference type="RefSeq" id="WP_014975021.1">
    <property type="nucleotide sequence ID" value="NZ_CP042374.1"/>
</dbReference>